<feature type="region of interest" description="Disordered" evidence="3">
    <location>
        <begin position="550"/>
        <end position="604"/>
    </location>
</feature>
<keyword evidence="4" id="KW-0732">Signal</keyword>
<sequence length="604" mass="65222">MAIRRRIAAAAVSLTLVATAFIAGTASTAASAAPEDELPVFTTQGPIIDRFTDETWNPGNEFIFPSVFHAGEYLENPLGEWYVYFAPHDAPGGINLMYADSLDGPWTHHDVNPIVSNVWDGIYDVSHVSAPDAVWNEDTGQVFLYFHGENDTDRYATSTDGVHFDYGGVVMTTEQFGQNATETSYNRIFANPFPENGWEHAMFFMVNDTSNVRRIGLAYSHDLINWEAQPGWVVEPTAVEGTNVAGPEIWEWNGTQYVLYGSSAGTIFAKKLDENLRSVGDPMPLYIPSPFPPEEGRTSSPQIVDEDGVTHMIFEIGGRSGTTIAHAVLDPEGTRDPLNTHPEDPLYELCAGEGSDEFDGEALGEAWTVVRDGENRQRVEDGDLVMSSPTTSIDGATIPQLAVPGGAWEVTTELDYAPVAKYQQAGLVLYRDDLNNAKLVWSYAQQGQRLDFTWKNNGKDRFDTWTWEDSVFPPADMGGTVWLRMSSDGEWVTASLSTDGQKFIRIGQPIESDVLAATGIGVSAFRGVAGAPDAEARFDWLRFTPSEDELAACEDGSGPGSGPGNGPGNGHGNGPGNGYGNGPGNGHGNGPGNGYGNGRGLLTS</sequence>
<dbReference type="EMBL" id="JAUSXK010000001">
    <property type="protein sequence ID" value="MDQ0643330.1"/>
    <property type="molecule type" value="Genomic_DNA"/>
</dbReference>
<dbReference type="PANTHER" id="PTHR42812:SF12">
    <property type="entry name" value="BETA-XYLOSIDASE-RELATED"/>
    <property type="match status" value="1"/>
</dbReference>
<evidence type="ECO:0000313" key="6">
    <source>
        <dbReference type="EMBL" id="MDQ0643330.1"/>
    </source>
</evidence>
<dbReference type="RefSeq" id="WP_307359986.1">
    <property type="nucleotide sequence ID" value="NZ_JAUSXK010000001.1"/>
</dbReference>
<gene>
    <name evidence="6" type="ORF">QFZ46_001490</name>
</gene>
<feature type="domain" description="Beta-xylosidase C-terminal Concanavalin A-like" evidence="5">
    <location>
        <begin position="355"/>
        <end position="541"/>
    </location>
</feature>
<organism evidence="6 7">
    <name type="scientific">Microbacterium murale</name>
    <dbReference type="NCBI Taxonomy" id="1081040"/>
    <lineage>
        <taxon>Bacteria</taxon>
        <taxon>Bacillati</taxon>
        <taxon>Actinomycetota</taxon>
        <taxon>Actinomycetes</taxon>
        <taxon>Micrococcales</taxon>
        <taxon>Microbacteriaceae</taxon>
        <taxon>Microbacterium</taxon>
    </lineage>
</organism>
<dbReference type="Proteomes" id="UP001239085">
    <property type="component" value="Unassembled WGS sequence"/>
</dbReference>
<feature type="compositionally biased region" description="Gly residues" evidence="3">
    <location>
        <begin position="557"/>
        <end position="604"/>
    </location>
</feature>
<keyword evidence="7" id="KW-1185">Reference proteome</keyword>
<feature type="signal peptide" evidence="4">
    <location>
        <begin position="1"/>
        <end position="32"/>
    </location>
</feature>
<keyword evidence="1" id="KW-0378">Hydrolase</keyword>
<proteinExistence type="predicted"/>
<dbReference type="InterPro" id="IPR023296">
    <property type="entry name" value="Glyco_hydro_beta-prop_sf"/>
</dbReference>
<evidence type="ECO:0000256" key="2">
    <source>
        <dbReference type="ARBA" id="ARBA00023295"/>
    </source>
</evidence>
<evidence type="ECO:0000313" key="7">
    <source>
        <dbReference type="Proteomes" id="UP001239085"/>
    </source>
</evidence>
<protein>
    <recommendedName>
        <fullName evidence="5">Beta-xylosidase C-terminal Concanavalin A-like domain-containing protein</fullName>
    </recommendedName>
</protein>
<dbReference type="InterPro" id="IPR051795">
    <property type="entry name" value="Glycosyl_Hydrlase_43"/>
</dbReference>
<name>A0ABU0P7L2_9MICO</name>
<dbReference type="Gene3D" id="2.115.10.20">
    <property type="entry name" value="Glycosyl hydrolase domain, family 43"/>
    <property type="match status" value="2"/>
</dbReference>
<evidence type="ECO:0000256" key="3">
    <source>
        <dbReference type="SAM" id="MobiDB-lite"/>
    </source>
</evidence>
<dbReference type="Pfam" id="PF17851">
    <property type="entry name" value="GH43_C2"/>
    <property type="match status" value="1"/>
</dbReference>
<dbReference type="InterPro" id="IPR041542">
    <property type="entry name" value="GH43_C2"/>
</dbReference>
<reference evidence="6 7" key="1">
    <citation type="submission" date="2023-07" db="EMBL/GenBank/DDBJ databases">
        <title>Comparative genomics of wheat-associated soil bacteria to identify genetic determinants of phenazine resistance.</title>
        <authorList>
            <person name="Mouncey N."/>
        </authorList>
    </citation>
    <scope>NUCLEOTIDE SEQUENCE [LARGE SCALE GENOMIC DNA]</scope>
    <source>
        <strain evidence="6 7">W2I7</strain>
    </source>
</reference>
<dbReference type="SUPFAM" id="SSF49899">
    <property type="entry name" value="Concanavalin A-like lectins/glucanases"/>
    <property type="match status" value="1"/>
</dbReference>
<dbReference type="PANTHER" id="PTHR42812">
    <property type="entry name" value="BETA-XYLOSIDASE"/>
    <property type="match status" value="1"/>
</dbReference>
<dbReference type="InterPro" id="IPR013320">
    <property type="entry name" value="ConA-like_dom_sf"/>
</dbReference>
<evidence type="ECO:0000256" key="4">
    <source>
        <dbReference type="SAM" id="SignalP"/>
    </source>
</evidence>
<dbReference type="SUPFAM" id="SSF75005">
    <property type="entry name" value="Arabinanase/levansucrase/invertase"/>
    <property type="match status" value="1"/>
</dbReference>
<keyword evidence="2" id="KW-0326">Glycosidase</keyword>
<accession>A0ABU0P7L2</accession>
<comment type="caution">
    <text evidence="6">The sequence shown here is derived from an EMBL/GenBank/DDBJ whole genome shotgun (WGS) entry which is preliminary data.</text>
</comment>
<feature type="chain" id="PRO_5045959994" description="Beta-xylosidase C-terminal Concanavalin A-like domain-containing protein" evidence="4">
    <location>
        <begin position="33"/>
        <end position="604"/>
    </location>
</feature>
<evidence type="ECO:0000256" key="1">
    <source>
        <dbReference type="ARBA" id="ARBA00022801"/>
    </source>
</evidence>
<evidence type="ECO:0000259" key="5">
    <source>
        <dbReference type="Pfam" id="PF17851"/>
    </source>
</evidence>
<dbReference type="Gene3D" id="2.60.120.200">
    <property type="match status" value="1"/>
</dbReference>